<evidence type="ECO:0000313" key="11">
    <source>
        <dbReference type="Proteomes" id="UP000003303"/>
    </source>
</evidence>
<evidence type="ECO:0000256" key="6">
    <source>
        <dbReference type="ARBA" id="ARBA00023239"/>
    </source>
</evidence>
<name>C2MBA7_9PORP</name>
<dbReference type="InterPro" id="IPR003526">
    <property type="entry name" value="MECDP_synthase"/>
</dbReference>
<feature type="site" description="Transition state stabilizer" evidence="7">
    <location>
        <position position="38"/>
    </location>
</feature>
<dbReference type="GO" id="GO:0019288">
    <property type="term" value="P:isopentenyl diphosphate biosynthetic process, methylerythritol 4-phosphate pathway"/>
    <property type="evidence" value="ECO:0007669"/>
    <property type="project" value="UniProtKB-UniRule"/>
</dbReference>
<dbReference type="EC" id="4.6.1.12" evidence="3 7"/>
<evidence type="ECO:0000256" key="1">
    <source>
        <dbReference type="ARBA" id="ARBA00000200"/>
    </source>
</evidence>
<dbReference type="UniPathway" id="UPA00056">
    <property type="reaction ID" value="UER00095"/>
</dbReference>
<evidence type="ECO:0000256" key="4">
    <source>
        <dbReference type="ARBA" id="ARBA00022723"/>
    </source>
</evidence>
<keyword evidence="6 7" id="KW-0456">Lyase</keyword>
<evidence type="ECO:0000256" key="3">
    <source>
        <dbReference type="ARBA" id="ARBA00012579"/>
    </source>
</evidence>
<comment type="pathway">
    <text evidence="2 7">Isoprenoid biosynthesis; isopentenyl diphosphate biosynthesis via DXP pathway; isopentenyl diphosphate from 1-deoxy-D-xylulose 5-phosphate: step 4/6.</text>
</comment>
<dbReference type="PROSITE" id="PS01350">
    <property type="entry name" value="ISPF"/>
    <property type="match status" value="1"/>
</dbReference>
<dbReference type="GO" id="GO:0008685">
    <property type="term" value="F:2-C-methyl-D-erythritol 2,4-cyclodiphosphate synthase activity"/>
    <property type="evidence" value="ECO:0007669"/>
    <property type="project" value="UniProtKB-UniRule"/>
</dbReference>
<organism evidence="10 11">
    <name type="scientific">Porphyromonas uenonis 60-3</name>
    <dbReference type="NCBI Taxonomy" id="596327"/>
    <lineage>
        <taxon>Bacteria</taxon>
        <taxon>Pseudomonadati</taxon>
        <taxon>Bacteroidota</taxon>
        <taxon>Bacteroidia</taxon>
        <taxon>Bacteroidales</taxon>
        <taxon>Porphyromonadaceae</taxon>
        <taxon>Porphyromonas</taxon>
    </lineage>
</organism>
<sequence>MTCSYRIGSGYDIHRTTPDRPLILCGIQIPSPLGLLGHSDADVALHALMDALLGAIGQRDIGYHFPDTDERYRGADSTKLLATVMQMVREEGCQVVNADLTIIAQQPKLSSHIPQMIVRLKELLDTPCVNVKATTHEHLGPLGNSEGIAAQAVVLLTY</sequence>
<comment type="function">
    <text evidence="7">Involved in the biosynthesis of isopentenyl diphosphate (IPP) and dimethylallyl diphosphate (DMAPP), two major building blocks of isoprenoid compounds. Catalyzes the conversion of 4-diphosphocytidyl-2-C-methyl-D-erythritol 2-phosphate (CDP-ME2P) to 2-C-methyl-D-erythritol 2,4-cyclodiphosphate (ME-CPP) with a corresponding release of cytidine 5-monophosphate (CMP).</text>
</comment>
<reference evidence="10 11" key="1">
    <citation type="submission" date="2009-04" db="EMBL/GenBank/DDBJ databases">
        <authorList>
            <person name="Sebastian Y."/>
            <person name="Madupu R."/>
            <person name="Durkin A.S."/>
            <person name="Torralba M."/>
            <person name="Methe B."/>
            <person name="Sutton G.G."/>
            <person name="Strausberg R.L."/>
            <person name="Nelson K.E."/>
        </authorList>
    </citation>
    <scope>NUCLEOTIDE SEQUENCE [LARGE SCALE GENOMIC DNA]</scope>
    <source>
        <strain evidence="10 11">60-3</strain>
    </source>
</reference>
<dbReference type="PANTHER" id="PTHR43181:SF1">
    <property type="entry name" value="2-C-METHYL-D-ERYTHRITOL 2,4-CYCLODIPHOSPHATE SYNTHASE, CHLOROPLASTIC"/>
    <property type="match status" value="1"/>
</dbReference>
<dbReference type="NCBIfam" id="TIGR00151">
    <property type="entry name" value="ispF"/>
    <property type="match status" value="1"/>
</dbReference>
<proteinExistence type="inferred from homology"/>
<keyword evidence="5 7" id="KW-0414">Isoprene biosynthesis</keyword>
<dbReference type="eggNOG" id="COG0245">
    <property type="taxonomic scope" value="Bacteria"/>
</dbReference>
<dbReference type="STRING" id="596327.PORUE0001_0084"/>
<feature type="binding site" evidence="7">
    <location>
        <begin position="134"/>
        <end position="137"/>
    </location>
    <ligand>
        <name>4-CDP-2-C-methyl-D-erythritol 2-phosphate</name>
        <dbReference type="ChEBI" id="CHEBI:57919"/>
    </ligand>
</feature>
<evidence type="ECO:0000256" key="2">
    <source>
        <dbReference type="ARBA" id="ARBA00004709"/>
    </source>
</evidence>
<evidence type="ECO:0000256" key="5">
    <source>
        <dbReference type="ARBA" id="ARBA00023229"/>
    </source>
</evidence>
<keyword evidence="4 7" id="KW-0479">Metal-binding</keyword>
<comment type="cofactor">
    <cofactor evidence="7">
        <name>a divalent metal cation</name>
        <dbReference type="ChEBI" id="CHEBI:60240"/>
    </cofactor>
    <text evidence="7">Binds 1 divalent metal cation per subunit.</text>
</comment>
<comment type="caution">
    <text evidence="7">Lacks conserved residue(s) required for the propagation of feature annotation.</text>
</comment>
<dbReference type="PANTHER" id="PTHR43181">
    <property type="entry name" value="2-C-METHYL-D-ERYTHRITOL 2,4-CYCLODIPHOSPHATE SYNTHASE, CHLOROPLASTIC"/>
    <property type="match status" value="1"/>
</dbReference>
<keyword evidence="11" id="KW-1185">Reference proteome</keyword>
<comment type="catalytic activity">
    <reaction evidence="1 7 8">
        <text>4-CDP-2-C-methyl-D-erythritol 2-phosphate = 2-C-methyl-D-erythritol 2,4-cyclic diphosphate + CMP</text>
        <dbReference type="Rhea" id="RHEA:23864"/>
        <dbReference type="ChEBI" id="CHEBI:57919"/>
        <dbReference type="ChEBI" id="CHEBI:58483"/>
        <dbReference type="ChEBI" id="CHEBI:60377"/>
        <dbReference type="EC" id="4.6.1.12"/>
    </reaction>
</comment>
<dbReference type="EMBL" id="ACLR01000120">
    <property type="protein sequence ID" value="EEK17022.1"/>
    <property type="molecule type" value="Genomic_DNA"/>
</dbReference>
<feature type="binding site" evidence="7">
    <location>
        <position position="14"/>
    </location>
    <ligand>
        <name>a divalent metal cation</name>
        <dbReference type="ChEBI" id="CHEBI:60240"/>
    </ligand>
</feature>
<protein>
    <recommendedName>
        <fullName evidence="3 7">2-C-methyl-D-erythritol 2,4-cyclodiphosphate synthase</fullName>
        <shortName evidence="7">MECDP-synthase</shortName>
        <shortName evidence="7">MECPP-synthase</shortName>
        <shortName evidence="7">MECPS</shortName>
        <ecNumber evidence="3 7">4.6.1.12</ecNumber>
    </recommendedName>
</protein>
<dbReference type="SUPFAM" id="SSF69765">
    <property type="entry name" value="IpsF-like"/>
    <property type="match status" value="1"/>
</dbReference>
<dbReference type="CDD" id="cd00554">
    <property type="entry name" value="MECDP_synthase"/>
    <property type="match status" value="1"/>
</dbReference>
<dbReference type="InterPro" id="IPR020555">
    <property type="entry name" value="MECDP_synthase_CS"/>
</dbReference>
<comment type="similarity">
    <text evidence="7 8">Belongs to the IspF family.</text>
</comment>
<dbReference type="Proteomes" id="UP000003303">
    <property type="component" value="Unassembled WGS sequence"/>
</dbReference>
<dbReference type="GO" id="GO:0016114">
    <property type="term" value="P:terpenoid biosynthetic process"/>
    <property type="evidence" value="ECO:0007669"/>
    <property type="project" value="InterPro"/>
</dbReference>
<evidence type="ECO:0000259" key="9">
    <source>
        <dbReference type="Pfam" id="PF02542"/>
    </source>
</evidence>
<dbReference type="Gene3D" id="3.30.1330.50">
    <property type="entry name" value="2-C-methyl-D-erythritol 2,4-cyclodiphosphate synthase"/>
    <property type="match status" value="1"/>
</dbReference>
<feature type="site" description="Transition state stabilizer" evidence="7">
    <location>
        <position position="135"/>
    </location>
</feature>
<feature type="binding site" evidence="7">
    <location>
        <position position="12"/>
    </location>
    <ligand>
        <name>a divalent metal cation</name>
        <dbReference type="ChEBI" id="CHEBI:60240"/>
    </ligand>
</feature>
<dbReference type="HAMAP" id="MF_00107">
    <property type="entry name" value="IspF"/>
    <property type="match status" value="1"/>
</dbReference>
<gene>
    <name evidence="7 10" type="primary">ispF</name>
    <name evidence="10" type="ORF">PORUE0001_0084</name>
</gene>
<comment type="subunit">
    <text evidence="7">Homotrimer.</text>
</comment>
<dbReference type="OrthoDB" id="9804336at2"/>
<dbReference type="Pfam" id="PF02542">
    <property type="entry name" value="YgbB"/>
    <property type="match status" value="1"/>
</dbReference>
<comment type="caution">
    <text evidence="10">The sequence shown here is derived from an EMBL/GenBank/DDBJ whole genome shotgun (WGS) entry which is preliminary data.</text>
</comment>
<feature type="binding site" evidence="7">
    <location>
        <begin position="65"/>
        <end position="69"/>
    </location>
    <ligand>
        <name>4-CDP-2-C-methyl-D-erythritol 2-phosphate</name>
        <dbReference type="ChEBI" id="CHEBI:57919"/>
    </ligand>
</feature>
<feature type="binding site" evidence="7">
    <location>
        <position position="46"/>
    </location>
    <ligand>
        <name>a divalent metal cation</name>
        <dbReference type="ChEBI" id="CHEBI:60240"/>
    </ligand>
</feature>
<evidence type="ECO:0000256" key="8">
    <source>
        <dbReference type="RuleBase" id="RU004395"/>
    </source>
</evidence>
<dbReference type="RefSeq" id="WP_007365167.1">
    <property type="nucleotide sequence ID" value="NZ_ACLR01000120.1"/>
</dbReference>
<feature type="binding site" evidence="7">
    <location>
        <begin position="38"/>
        <end position="39"/>
    </location>
    <ligand>
        <name>4-CDP-2-C-methyl-D-erythritol 2-phosphate</name>
        <dbReference type="ChEBI" id="CHEBI:57919"/>
    </ligand>
</feature>
<evidence type="ECO:0000313" key="10">
    <source>
        <dbReference type="EMBL" id="EEK17022.1"/>
    </source>
</evidence>
<feature type="binding site" evidence="7">
    <location>
        <begin position="60"/>
        <end position="62"/>
    </location>
    <ligand>
        <name>4-CDP-2-C-methyl-D-erythritol 2-phosphate</name>
        <dbReference type="ChEBI" id="CHEBI:57919"/>
    </ligand>
</feature>
<dbReference type="GO" id="GO:0046872">
    <property type="term" value="F:metal ion binding"/>
    <property type="evidence" value="ECO:0007669"/>
    <property type="project" value="UniProtKB-KW"/>
</dbReference>
<feature type="binding site" evidence="7">
    <location>
        <begin position="12"/>
        <end position="14"/>
    </location>
    <ligand>
        <name>4-CDP-2-C-methyl-D-erythritol 2-phosphate</name>
        <dbReference type="ChEBI" id="CHEBI:57919"/>
    </ligand>
</feature>
<accession>C2MBA7</accession>
<feature type="domain" description="2-C-methyl-D-erythritol 2,4-cyclodiphosphate synthase" evidence="9">
    <location>
        <begin position="6"/>
        <end position="156"/>
    </location>
</feature>
<evidence type="ECO:0000256" key="7">
    <source>
        <dbReference type="HAMAP-Rule" id="MF_00107"/>
    </source>
</evidence>
<dbReference type="AlphaFoldDB" id="C2MBA7"/>
<dbReference type="InterPro" id="IPR036571">
    <property type="entry name" value="MECDP_synthase_sf"/>
</dbReference>